<feature type="region of interest" description="Disordered" evidence="1">
    <location>
        <begin position="167"/>
        <end position="186"/>
    </location>
</feature>
<dbReference type="RefSeq" id="WP_012595696.1">
    <property type="nucleotide sequence ID" value="NC_011726.1"/>
</dbReference>
<dbReference type="InterPro" id="IPR019250">
    <property type="entry name" value="DUF2227_metal-bd"/>
</dbReference>
<keyword evidence="2" id="KW-1133">Transmembrane helix</keyword>
<gene>
    <name evidence="3" type="ordered locus">PCC8801_2418</name>
</gene>
<accession>B7K2N6</accession>
<organism evidence="3 4">
    <name type="scientific">Rippkaea orientalis (strain PCC 8801 / RF-1)</name>
    <name type="common">Cyanothece sp. (strain PCC 8801)</name>
    <dbReference type="NCBI Taxonomy" id="41431"/>
    <lineage>
        <taxon>Bacteria</taxon>
        <taxon>Bacillati</taxon>
        <taxon>Cyanobacteriota</taxon>
        <taxon>Cyanophyceae</taxon>
        <taxon>Oscillatoriophycideae</taxon>
        <taxon>Chroococcales</taxon>
        <taxon>Aphanothecaceae</taxon>
        <taxon>Rippkaea</taxon>
        <taxon>Rippkaea orientalis</taxon>
    </lineage>
</organism>
<evidence type="ECO:0008006" key="5">
    <source>
        <dbReference type="Google" id="ProtNLM"/>
    </source>
</evidence>
<evidence type="ECO:0000313" key="3">
    <source>
        <dbReference type="EMBL" id="ACK66429.1"/>
    </source>
</evidence>
<keyword evidence="2" id="KW-0472">Membrane</keyword>
<feature type="transmembrane region" description="Helical" evidence="2">
    <location>
        <begin position="21"/>
        <end position="45"/>
    </location>
</feature>
<keyword evidence="4" id="KW-1185">Reference proteome</keyword>
<dbReference type="eggNOG" id="COG2389">
    <property type="taxonomic scope" value="Bacteria"/>
</dbReference>
<evidence type="ECO:0000313" key="4">
    <source>
        <dbReference type="Proteomes" id="UP000008204"/>
    </source>
</evidence>
<name>B7K2N6_RIPO1</name>
<dbReference type="PANTHER" id="PTHR39085">
    <property type="entry name" value="SLL0924 PROTEIN"/>
    <property type="match status" value="1"/>
</dbReference>
<feature type="transmembrane region" description="Helical" evidence="2">
    <location>
        <begin position="93"/>
        <end position="116"/>
    </location>
</feature>
<dbReference type="Pfam" id="PF09988">
    <property type="entry name" value="DUF2227"/>
    <property type="match status" value="1"/>
</dbReference>
<protein>
    <recommendedName>
        <fullName evidence="5">Metal-binding protein</fullName>
    </recommendedName>
</protein>
<dbReference type="STRING" id="41431.PCC8801_2418"/>
<dbReference type="HOGENOM" id="CLU_111923_0_0_3"/>
<proteinExistence type="predicted"/>
<evidence type="ECO:0000256" key="2">
    <source>
        <dbReference type="SAM" id="Phobius"/>
    </source>
</evidence>
<evidence type="ECO:0000256" key="1">
    <source>
        <dbReference type="SAM" id="MobiDB-lite"/>
    </source>
</evidence>
<keyword evidence="2" id="KW-0812">Transmembrane</keyword>
<dbReference type="KEGG" id="cyp:PCC8801_2418"/>
<dbReference type="EMBL" id="CP001287">
    <property type="protein sequence ID" value="ACK66429.1"/>
    <property type="molecule type" value="Genomic_DNA"/>
</dbReference>
<dbReference type="Proteomes" id="UP000008204">
    <property type="component" value="Chromosome"/>
</dbReference>
<dbReference type="AlphaFoldDB" id="B7K2N6"/>
<sequence>MPSGRTHDRITFWGLPPLMGLTYLLSGKIDLTLILVGSYLFSGLMFGPDLDIHSVQYNRWGIIRGIWLPYRFLLKHRSFFSHGFVIGTLLRLLYLGSILTLVAILGVAIAQLIWGFDWNWQQFTHRLMELIMTEYLQEAIAFTIGLELGAMSHAISDYLGSAWKRYQKKKPTSNHRKRKTPRRSRK</sequence>
<dbReference type="OrthoDB" id="69351at2"/>
<dbReference type="PANTHER" id="PTHR39085:SF1">
    <property type="entry name" value="SLL0924 PROTEIN"/>
    <property type="match status" value="1"/>
</dbReference>
<reference evidence="4" key="1">
    <citation type="journal article" date="2011" name="MBio">
        <title>Novel metabolic attributes of the genus Cyanothece, comprising a group of unicellular nitrogen-fixing Cyanobacteria.</title>
        <authorList>
            <person name="Bandyopadhyay A."/>
            <person name="Elvitigala T."/>
            <person name="Welsh E."/>
            <person name="Stockel J."/>
            <person name="Liberton M."/>
            <person name="Min H."/>
            <person name="Sherman L.A."/>
            <person name="Pakrasi H.B."/>
        </authorList>
    </citation>
    <scope>NUCLEOTIDE SEQUENCE [LARGE SCALE GENOMIC DNA]</scope>
    <source>
        <strain evidence="4">PCC 8801</strain>
    </source>
</reference>